<protein>
    <submittedName>
        <fullName evidence="1">Ubiquitin ligase protein COP1</fullName>
    </submittedName>
</protein>
<proteinExistence type="predicted"/>
<accession>A0A0A9EER3</accession>
<sequence length="48" mass="5551">MRFLFITRLSQNLPRVIDLYRLTWMMPMMILALISLALSAGRVIALPC</sequence>
<dbReference type="GO" id="GO:0016874">
    <property type="term" value="F:ligase activity"/>
    <property type="evidence" value="ECO:0007669"/>
    <property type="project" value="UniProtKB-KW"/>
</dbReference>
<name>A0A0A9EER3_ARUDO</name>
<dbReference type="AlphaFoldDB" id="A0A0A9EER3"/>
<organism evidence="1">
    <name type="scientific">Arundo donax</name>
    <name type="common">Giant reed</name>
    <name type="synonym">Donax arundinaceus</name>
    <dbReference type="NCBI Taxonomy" id="35708"/>
    <lineage>
        <taxon>Eukaryota</taxon>
        <taxon>Viridiplantae</taxon>
        <taxon>Streptophyta</taxon>
        <taxon>Embryophyta</taxon>
        <taxon>Tracheophyta</taxon>
        <taxon>Spermatophyta</taxon>
        <taxon>Magnoliopsida</taxon>
        <taxon>Liliopsida</taxon>
        <taxon>Poales</taxon>
        <taxon>Poaceae</taxon>
        <taxon>PACMAD clade</taxon>
        <taxon>Arundinoideae</taxon>
        <taxon>Arundineae</taxon>
        <taxon>Arundo</taxon>
    </lineage>
</organism>
<evidence type="ECO:0000313" key="1">
    <source>
        <dbReference type="EMBL" id="JAD94512.1"/>
    </source>
</evidence>
<reference evidence="1" key="2">
    <citation type="journal article" date="2015" name="Data Brief">
        <title>Shoot transcriptome of the giant reed, Arundo donax.</title>
        <authorList>
            <person name="Barrero R.A."/>
            <person name="Guerrero F.D."/>
            <person name="Moolhuijzen P."/>
            <person name="Goolsby J.A."/>
            <person name="Tidwell J."/>
            <person name="Bellgard S.E."/>
            <person name="Bellgard M.I."/>
        </authorList>
    </citation>
    <scope>NUCLEOTIDE SEQUENCE</scope>
    <source>
        <tissue evidence="1">Shoot tissue taken approximately 20 cm above the soil surface</tissue>
    </source>
</reference>
<keyword evidence="1" id="KW-0436">Ligase</keyword>
<dbReference type="EMBL" id="GBRH01203383">
    <property type="protein sequence ID" value="JAD94512.1"/>
    <property type="molecule type" value="Transcribed_RNA"/>
</dbReference>
<reference evidence="1" key="1">
    <citation type="submission" date="2014-09" db="EMBL/GenBank/DDBJ databases">
        <authorList>
            <person name="Magalhaes I.L.F."/>
            <person name="Oliveira U."/>
            <person name="Santos F.R."/>
            <person name="Vidigal T.H.D.A."/>
            <person name="Brescovit A.D."/>
            <person name="Santos A.J."/>
        </authorList>
    </citation>
    <scope>NUCLEOTIDE SEQUENCE</scope>
    <source>
        <tissue evidence="1">Shoot tissue taken approximately 20 cm above the soil surface</tissue>
    </source>
</reference>